<evidence type="ECO:0000313" key="2">
    <source>
        <dbReference type="Proteomes" id="UP000078046"/>
    </source>
</evidence>
<keyword evidence="2" id="KW-1185">Reference proteome</keyword>
<proteinExistence type="predicted"/>
<dbReference type="AlphaFoldDB" id="A0A177B377"/>
<accession>A0A177B377</accession>
<evidence type="ECO:0000313" key="1">
    <source>
        <dbReference type="EMBL" id="OAF68735.1"/>
    </source>
</evidence>
<reference evidence="1 2" key="1">
    <citation type="submission" date="2016-04" db="EMBL/GenBank/DDBJ databases">
        <title>The genome of Intoshia linei affirms orthonectids as highly simplified spiralians.</title>
        <authorList>
            <person name="Mikhailov K.V."/>
            <person name="Slusarev G.S."/>
            <person name="Nikitin M.A."/>
            <person name="Logacheva M.D."/>
            <person name="Penin A."/>
            <person name="Aleoshin V."/>
            <person name="Panchin Y.V."/>
        </authorList>
    </citation>
    <scope>NUCLEOTIDE SEQUENCE [LARGE SCALE GENOMIC DNA]</scope>
    <source>
        <strain evidence="1">Intl2013</strain>
        <tissue evidence="1">Whole animal</tissue>
    </source>
</reference>
<name>A0A177B377_9BILA</name>
<comment type="caution">
    <text evidence="1">The sequence shown here is derived from an EMBL/GenBank/DDBJ whole genome shotgun (WGS) entry which is preliminary data.</text>
</comment>
<dbReference type="EMBL" id="LWCA01000395">
    <property type="protein sequence ID" value="OAF68735.1"/>
    <property type="molecule type" value="Genomic_DNA"/>
</dbReference>
<gene>
    <name evidence="1" type="ORF">A3Q56_03511</name>
</gene>
<protein>
    <submittedName>
        <fullName evidence="1">Uncharacterized protein</fullName>
    </submittedName>
</protein>
<sequence>MSDSSEAFNYFSSKISKQEYGITREKFKSNLKAMNWNLRKKNSFIFLTRENRPRECRIYDNNCKIYTKLKDTSINEFQKKYIENGKLYHDYCVHGPKDFIENIKKKKIFNNKSFSKECFAVQTNVNALNMKNSINISKNFRLDSHSIPTCESLYPHSILKNSKTSVSKESTISNQLYGPNKQIKLSQDKKLITFDLSNHLTIKSQLSKEQRSSIKKNEKVKIILHINQFNMKPSDFRFKKKLNKITLESHNIKTNVVNNYYNYYSLDSRYMNTVYMNIFDKYAKLNWKCPVLDMKNVTIIYPKKNVKL</sequence>
<dbReference type="Proteomes" id="UP000078046">
    <property type="component" value="Unassembled WGS sequence"/>
</dbReference>
<organism evidence="1 2">
    <name type="scientific">Intoshia linei</name>
    <dbReference type="NCBI Taxonomy" id="1819745"/>
    <lineage>
        <taxon>Eukaryota</taxon>
        <taxon>Metazoa</taxon>
        <taxon>Spiralia</taxon>
        <taxon>Lophotrochozoa</taxon>
        <taxon>Mesozoa</taxon>
        <taxon>Orthonectida</taxon>
        <taxon>Rhopaluridae</taxon>
        <taxon>Intoshia</taxon>
    </lineage>
</organism>